<dbReference type="Gene3D" id="1.25.40.20">
    <property type="entry name" value="Ankyrin repeat-containing domain"/>
    <property type="match status" value="1"/>
</dbReference>
<evidence type="ECO:0000313" key="4">
    <source>
        <dbReference type="EMBL" id="ACO12867.1"/>
    </source>
</evidence>
<organism evidence="4">
    <name type="scientific">Lepeophtheirus salmonis</name>
    <name type="common">Salmon louse</name>
    <name type="synonym">Caligus salmonis</name>
    <dbReference type="NCBI Taxonomy" id="72036"/>
    <lineage>
        <taxon>Eukaryota</taxon>
        <taxon>Metazoa</taxon>
        <taxon>Ecdysozoa</taxon>
        <taxon>Arthropoda</taxon>
        <taxon>Crustacea</taxon>
        <taxon>Multicrustacea</taxon>
        <taxon>Hexanauplia</taxon>
        <taxon>Copepoda</taxon>
        <taxon>Siphonostomatoida</taxon>
        <taxon>Caligidae</taxon>
        <taxon>Lepeophtheirus</taxon>
    </lineage>
</organism>
<evidence type="ECO:0000256" key="2">
    <source>
        <dbReference type="ARBA" id="ARBA00023043"/>
    </source>
</evidence>
<dbReference type="Pfam" id="PF12796">
    <property type="entry name" value="Ank_2"/>
    <property type="match status" value="2"/>
</dbReference>
<dbReference type="PANTHER" id="PTHR24198:SF165">
    <property type="entry name" value="ANKYRIN REPEAT-CONTAINING PROTEIN-RELATED"/>
    <property type="match status" value="1"/>
</dbReference>
<dbReference type="PROSITE" id="PS50297">
    <property type="entry name" value="ANK_REP_REGION"/>
    <property type="match status" value="1"/>
</dbReference>
<name>C1BV14_LEPSM</name>
<dbReference type="InterPro" id="IPR036770">
    <property type="entry name" value="Ankyrin_rpt-contain_sf"/>
</dbReference>
<dbReference type="InterPro" id="IPR002110">
    <property type="entry name" value="Ankyrin_rpt"/>
</dbReference>
<sequence>MEADISEKVFSYIGIKDYEKLSLLLFEEVSLSPEKLNFPDWHFGSGSIPIIQTVINEDIDSCRVLLEVGASPNVQDIQGLSPAHHAVQLRNFELLQLLISRGADVNIEDHLLGRTPLHGLCYSLASNKPLSNEKVNIFHLLLEYSDVNTQTKINKNTPLHILSFKNSHLESIIKPLSTHPHINIDAVNEDGQTPLIIALENNFGELASFFIGIGSNLSSVNRHGETSLLIACRKNQVRLVLEMLETNKCPTRSRDIDNNTSFHLAASRGFYDIVRILIVFSNFRIIRERNKVGKTPMELARDGQFNFVVQLFQGKDSRNERNASF</sequence>
<dbReference type="SMART" id="SM00248">
    <property type="entry name" value="ANK"/>
    <property type="match status" value="7"/>
</dbReference>
<accession>C1BV14</accession>
<dbReference type="EMBL" id="BT078443">
    <property type="protein sequence ID" value="ACO12867.1"/>
    <property type="molecule type" value="mRNA"/>
</dbReference>
<dbReference type="OrthoDB" id="1577640at2759"/>
<keyword evidence="1" id="KW-0677">Repeat</keyword>
<evidence type="ECO:0000256" key="1">
    <source>
        <dbReference type="ARBA" id="ARBA00022737"/>
    </source>
</evidence>
<protein>
    <submittedName>
        <fullName evidence="4">Ankyrin repeat domain-containing protein 28</fullName>
    </submittedName>
</protein>
<feature type="repeat" description="ANK" evidence="3">
    <location>
        <begin position="190"/>
        <end position="222"/>
    </location>
</feature>
<dbReference type="SUPFAM" id="SSF48403">
    <property type="entry name" value="Ankyrin repeat"/>
    <property type="match status" value="1"/>
</dbReference>
<dbReference type="PROSITE" id="PS50088">
    <property type="entry name" value="ANK_REPEAT"/>
    <property type="match status" value="2"/>
</dbReference>
<gene>
    <name evidence="4" type="primary">ANR28</name>
</gene>
<evidence type="ECO:0000256" key="3">
    <source>
        <dbReference type="PROSITE-ProRule" id="PRU00023"/>
    </source>
</evidence>
<reference evidence="4" key="1">
    <citation type="submission" date="2009-06" db="EMBL/GenBank/DDBJ databases">
        <title>Lepeophtheirus salmonis ESTs and full-length cDNAs.</title>
        <authorList>
            <person name="Yasuike M."/>
            <person name="von Schalburg K."/>
            <person name="Cooper G."/>
            <person name="Leong J."/>
            <person name="Jones S.R.M."/>
            <person name="Koop B.F."/>
        </authorList>
    </citation>
    <scope>NUCLEOTIDE SEQUENCE</scope>
    <source>
        <strain evidence="4">Pacific form</strain>
        <tissue evidence="4">Whole</tissue>
    </source>
</reference>
<dbReference type="PANTHER" id="PTHR24198">
    <property type="entry name" value="ANKYRIN REPEAT AND PROTEIN KINASE DOMAIN-CONTAINING PROTEIN"/>
    <property type="match status" value="1"/>
</dbReference>
<proteinExistence type="evidence at transcript level"/>
<dbReference type="AlphaFoldDB" id="C1BV14"/>
<feature type="repeat" description="ANK" evidence="3">
    <location>
        <begin position="78"/>
        <end position="110"/>
    </location>
</feature>
<keyword evidence="2 3" id="KW-0040">ANK repeat</keyword>